<name>A0A7C5Y8Q2_CALS0</name>
<dbReference type="PANTHER" id="PTHR38597:SF1">
    <property type="entry name" value="BLL3834 PROTEIN"/>
    <property type="match status" value="1"/>
</dbReference>
<comment type="caution">
    <text evidence="1">The sequence shown here is derived from an EMBL/GenBank/DDBJ whole genome shotgun (WGS) entry which is preliminary data.</text>
</comment>
<dbReference type="PANTHER" id="PTHR38597">
    <property type="entry name" value="BLL3834 PROTEIN"/>
    <property type="match status" value="1"/>
</dbReference>
<dbReference type="EMBL" id="DRXS01000206">
    <property type="protein sequence ID" value="HHR40940.1"/>
    <property type="molecule type" value="Genomic_DNA"/>
</dbReference>
<reference evidence="1" key="1">
    <citation type="journal article" date="2020" name="mSystems">
        <title>Genome- and Community-Level Interaction Insights into Carbon Utilization and Element Cycling Functions of Hydrothermarchaeota in Hydrothermal Sediment.</title>
        <authorList>
            <person name="Zhou Z."/>
            <person name="Liu Y."/>
            <person name="Xu W."/>
            <person name="Pan J."/>
            <person name="Luo Z.H."/>
            <person name="Li M."/>
        </authorList>
    </citation>
    <scope>NUCLEOTIDE SEQUENCE [LARGE SCALE GENOMIC DNA]</scope>
    <source>
        <strain evidence="1">SpSt-1084</strain>
    </source>
</reference>
<accession>A0A7C5Y8Q2</accession>
<gene>
    <name evidence="1" type="ORF">ENM42_03825</name>
</gene>
<dbReference type="Pfam" id="PF05559">
    <property type="entry name" value="DUF763"/>
    <property type="match status" value="1"/>
</dbReference>
<protein>
    <submittedName>
        <fullName evidence="1">DUF763 domain-containing protein</fullName>
    </submittedName>
</protein>
<organism evidence="1">
    <name type="scientific">Caldiarchaeum subterraneum</name>
    <dbReference type="NCBI Taxonomy" id="311458"/>
    <lineage>
        <taxon>Archaea</taxon>
        <taxon>Nitrososphaerota</taxon>
        <taxon>Candidatus Caldarchaeales</taxon>
        <taxon>Candidatus Caldarchaeaceae</taxon>
        <taxon>Candidatus Caldarchaeum</taxon>
    </lineage>
</organism>
<proteinExistence type="predicted"/>
<sequence length="374" mass="41383">MRYSGSAVLWLAEGSVPHFAEMVVLGREILKALVEEIGADGVVKRFADPFWLTALACVLGFEWNTSGQTTVTLKALKQGLAGTDIPVRICGGKGIEMRKSYLEAGKFLAEIGVKEVGEIRRVMRLTAAVDDAALQDCHDVYFNATLVSETGKWTVVNQGMDVKTGTARRYHWSSDIGARVDEPHSEIVGDCSYPVVLNLTCAASSETRKTILEMLWDTPPSRLNEDLAQVKAMLKKQTFLDRETLPQPPEIPNELLPPQKLDEETIRRAKHVTKFEELLLTSGIGKATVRGLAYIGALLYGSRLSWKDPVKFVYAFGTKSGKPYYVNRKAMIEAAEFLKSAVLGSKMGDGDKVTALRRLKSFIENLEKEESVNH</sequence>
<dbReference type="InterPro" id="IPR008482">
    <property type="entry name" value="DUF763"/>
</dbReference>
<dbReference type="AlphaFoldDB" id="A0A7C5Y8Q2"/>
<evidence type="ECO:0000313" key="1">
    <source>
        <dbReference type="EMBL" id="HHR40940.1"/>
    </source>
</evidence>